<accession>A0A9Q9F3Y7</accession>
<dbReference type="InterPro" id="IPR039661">
    <property type="entry name" value="ELP3"/>
</dbReference>
<dbReference type="SMART" id="SM00729">
    <property type="entry name" value="Elp3"/>
    <property type="match status" value="1"/>
</dbReference>
<dbReference type="SUPFAM" id="SSF102114">
    <property type="entry name" value="Radical SAM enzymes"/>
    <property type="match status" value="1"/>
</dbReference>
<evidence type="ECO:0000313" key="8">
    <source>
        <dbReference type="EMBL" id="KAA1038446.1"/>
    </source>
</evidence>
<dbReference type="InterPro" id="IPR023404">
    <property type="entry name" value="rSAM_horseshoe"/>
</dbReference>
<dbReference type="Pfam" id="PF04055">
    <property type="entry name" value="Radical_SAM"/>
    <property type="match status" value="1"/>
</dbReference>
<dbReference type="PANTHER" id="PTHR11135:SF1">
    <property type="entry name" value="PROTEIN YHCC"/>
    <property type="match status" value="1"/>
</dbReference>
<dbReference type="EMBL" id="SCWC02000006">
    <property type="protein sequence ID" value="KAA1038446.1"/>
    <property type="molecule type" value="Genomic_DNA"/>
</dbReference>
<dbReference type="SFLD" id="SFLDG01091">
    <property type="entry name" value="uncharacterized_CHP01210-like"/>
    <property type="match status" value="1"/>
</dbReference>
<keyword evidence="4" id="KW-0479">Metal-binding</keyword>
<dbReference type="KEGG" id="mequ:KFV11_08105"/>
<dbReference type="NCBIfam" id="TIGR01212">
    <property type="entry name" value="TIGR01212 family radical SAM protein"/>
    <property type="match status" value="1"/>
</dbReference>
<dbReference type="AlphaFoldDB" id="A0A9Q9F3Y7"/>
<dbReference type="PANTHER" id="PTHR11135">
    <property type="entry name" value="HISTONE ACETYLTRANSFERASE-RELATED"/>
    <property type="match status" value="1"/>
</dbReference>
<keyword evidence="6" id="KW-0411">Iron-sulfur</keyword>
<evidence type="ECO:0000256" key="2">
    <source>
        <dbReference type="ARBA" id="ARBA00022485"/>
    </source>
</evidence>
<evidence type="ECO:0000256" key="5">
    <source>
        <dbReference type="ARBA" id="ARBA00023004"/>
    </source>
</evidence>
<proteinExistence type="predicted"/>
<protein>
    <submittedName>
        <fullName evidence="9">TIGR01212 family radical SAM protein</fullName>
    </submittedName>
</protein>
<dbReference type="Gene3D" id="3.80.30.20">
    <property type="entry name" value="tm_1862 like domain"/>
    <property type="match status" value="1"/>
</dbReference>
<feature type="domain" description="Radical SAM core" evidence="7">
    <location>
        <begin position="24"/>
        <end position="265"/>
    </location>
</feature>
<comment type="cofactor">
    <cofactor evidence="1">
        <name>[4Fe-4S] cluster</name>
        <dbReference type="ChEBI" id="CHEBI:49883"/>
    </cofactor>
</comment>
<dbReference type="Proteomes" id="UP000295735">
    <property type="component" value="Unassembled WGS sequence"/>
</dbReference>
<name>A0A9Q9F3Y7_9STAP</name>
<dbReference type="SFLD" id="SFLDS00029">
    <property type="entry name" value="Radical_SAM"/>
    <property type="match status" value="1"/>
</dbReference>
<dbReference type="InterPro" id="IPR058240">
    <property type="entry name" value="rSAM_sf"/>
</dbReference>
<keyword evidence="5" id="KW-0408">Iron</keyword>
<evidence type="ECO:0000313" key="10">
    <source>
        <dbReference type="Proteomes" id="UP000295735"/>
    </source>
</evidence>
<dbReference type="InterPro" id="IPR007197">
    <property type="entry name" value="rSAM"/>
</dbReference>
<keyword evidence="2" id="KW-0004">4Fe-4S</keyword>
<dbReference type="PROSITE" id="PS51918">
    <property type="entry name" value="RADICAL_SAM"/>
    <property type="match status" value="1"/>
</dbReference>
<keyword evidence="10" id="KW-1185">Reference proteome</keyword>
<dbReference type="EMBL" id="CP073809">
    <property type="protein sequence ID" value="UTH14909.1"/>
    <property type="molecule type" value="Genomic_DNA"/>
</dbReference>
<organism evidence="9 11">
    <name type="scientific">Macrococcus equipercicus</name>
    <dbReference type="NCBI Taxonomy" id="69967"/>
    <lineage>
        <taxon>Bacteria</taxon>
        <taxon>Bacillati</taxon>
        <taxon>Bacillota</taxon>
        <taxon>Bacilli</taxon>
        <taxon>Bacillales</taxon>
        <taxon>Staphylococcaceae</taxon>
        <taxon>Macrococcus</taxon>
    </lineage>
</organism>
<dbReference type="GO" id="GO:0046872">
    <property type="term" value="F:metal ion binding"/>
    <property type="evidence" value="ECO:0007669"/>
    <property type="project" value="UniProtKB-KW"/>
</dbReference>
<keyword evidence="3" id="KW-0949">S-adenosyl-L-methionine</keyword>
<evidence type="ECO:0000313" key="11">
    <source>
        <dbReference type="Proteomes" id="UP001057381"/>
    </source>
</evidence>
<evidence type="ECO:0000256" key="6">
    <source>
        <dbReference type="ARBA" id="ARBA00023014"/>
    </source>
</evidence>
<evidence type="ECO:0000313" key="9">
    <source>
        <dbReference type="EMBL" id="UTH14909.1"/>
    </source>
</evidence>
<reference evidence="8 10" key="1">
    <citation type="submission" date="2019-09" db="EMBL/GenBank/DDBJ databases">
        <authorList>
            <person name="Mazhar S."/>
            <person name="Altermann E."/>
            <person name="Hill C."/>
            <person name="Mcauliffe O."/>
        </authorList>
    </citation>
    <scope>NUCLEOTIDE SEQUENCE [LARGE SCALE GENOMIC DNA]</scope>
    <source>
        <strain evidence="8 10">ATCC 51831</strain>
    </source>
</reference>
<dbReference type="InterPro" id="IPR005911">
    <property type="entry name" value="YhcC-like"/>
</dbReference>
<evidence type="ECO:0000256" key="1">
    <source>
        <dbReference type="ARBA" id="ARBA00001966"/>
    </source>
</evidence>
<evidence type="ECO:0000256" key="3">
    <source>
        <dbReference type="ARBA" id="ARBA00022691"/>
    </source>
</evidence>
<gene>
    <name evidence="8" type="ORF">ERX35_008555</name>
    <name evidence="9" type="ORF">KFV11_08105</name>
</gene>
<dbReference type="InterPro" id="IPR032432">
    <property type="entry name" value="Radical_SAM_C"/>
</dbReference>
<dbReference type="OrthoDB" id="9801689at2"/>
<evidence type="ECO:0000256" key="4">
    <source>
        <dbReference type="ARBA" id="ARBA00022723"/>
    </source>
</evidence>
<dbReference type="InterPro" id="IPR006638">
    <property type="entry name" value="Elp3/MiaA/NifB-like_rSAM"/>
</dbReference>
<dbReference type="GO" id="GO:0003824">
    <property type="term" value="F:catalytic activity"/>
    <property type="evidence" value="ECO:0007669"/>
    <property type="project" value="InterPro"/>
</dbReference>
<dbReference type="Pfam" id="PF16199">
    <property type="entry name" value="Radical_SAM_C"/>
    <property type="match status" value="1"/>
</dbReference>
<dbReference type="Proteomes" id="UP001057381">
    <property type="component" value="Chromosome"/>
</dbReference>
<dbReference type="GO" id="GO:0051539">
    <property type="term" value="F:4 iron, 4 sulfur cluster binding"/>
    <property type="evidence" value="ECO:0007669"/>
    <property type="project" value="UniProtKB-KW"/>
</dbReference>
<reference evidence="9" key="2">
    <citation type="submission" date="2021-04" db="EMBL/GenBank/DDBJ databases">
        <title>Complete Genome Sequences of Macrococcus spp. from dog and cattle.</title>
        <authorList>
            <person name="Schwendener S."/>
            <person name="Perreten V."/>
        </authorList>
    </citation>
    <scope>NUCLEOTIDE SEQUENCE</scope>
    <source>
        <strain evidence="9">Epi0143-OL</strain>
    </source>
</reference>
<sequence>MMDQFKYALDNKRYHTWNYHLRQKFGQKIFKVALEGGFDCPNRDGTVAHGGCTFCSVAGSGDFAGDRVDPIPVQFEKIKNRTHEKWKDGQYIAYFQAYTNTHAPLHVLKEKYEAALAQEGVVGLSIATRPDCLPEDVVEYLAELNERTYLWVELGLQTVHQETSDLINRAHDMQCYYEGVEKLRKHNINICSHIINGLPGENYDMMMETAQAVAAMDVQGIKIHLLHLLKGTPMVKQYEKGKLEFMTKDDYVSLVADQLEILPPEMIIHRITGDGPIELMIGPMWSVNKWEVLNAIDKELIRRDSWQGKLYKEEVTNEA</sequence>
<dbReference type="SFLD" id="SFLDG01086">
    <property type="entry name" value="elongater_protein-like"/>
    <property type="match status" value="1"/>
</dbReference>
<evidence type="ECO:0000259" key="7">
    <source>
        <dbReference type="PROSITE" id="PS51918"/>
    </source>
</evidence>